<proteinExistence type="predicted"/>
<feature type="region of interest" description="Disordered" evidence="3">
    <location>
        <begin position="137"/>
        <end position="159"/>
    </location>
</feature>
<accession>A0A1F6DR43</accession>
<dbReference type="InterPro" id="IPR011006">
    <property type="entry name" value="CheY-like_superfamily"/>
</dbReference>
<organism evidence="5 6">
    <name type="scientific">Candidatus Kaiserbacteria bacterium RIFCSPHIGHO2_02_FULL_54_11b</name>
    <dbReference type="NCBI Taxonomy" id="1798494"/>
    <lineage>
        <taxon>Bacteria</taxon>
        <taxon>Candidatus Kaiseribacteriota</taxon>
    </lineage>
</organism>
<dbReference type="InterPro" id="IPR050595">
    <property type="entry name" value="Bact_response_regulator"/>
</dbReference>
<gene>
    <name evidence="5" type="ORF">A3C18_02090</name>
</gene>
<dbReference type="InterPro" id="IPR001789">
    <property type="entry name" value="Sig_transdc_resp-reg_receiver"/>
</dbReference>
<dbReference type="STRING" id="1798494.A3C18_02090"/>
<evidence type="ECO:0000256" key="3">
    <source>
        <dbReference type="SAM" id="MobiDB-lite"/>
    </source>
</evidence>
<evidence type="ECO:0000256" key="2">
    <source>
        <dbReference type="PROSITE-ProRule" id="PRU00169"/>
    </source>
</evidence>
<sequence length="159" mass="17354">MTETGTGDLKGKKILIIEDDPLLHNLLADKMKQLRDKGVEVFPTMSAEEGLKQAQSSKPDLIMLDLVLPTMNGFEFLEGLRKEPGLEKTPVVVLSNLSDDSDKERAKALGVVAYLVKADFSLSEISGAIEEILQGRKMPEHDSSAPTIKSTPSGNMIFL</sequence>
<dbReference type="EMBL" id="MFLH01000047">
    <property type="protein sequence ID" value="OGG63915.1"/>
    <property type="molecule type" value="Genomic_DNA"/>
</dbReference>
<evidence type="ECO:0000313" key="6">
    <source>
        <dbReference type="Proteomes" id="UP000178328"/>
    </source>
</evidence>
<protein>
    <recommendedName>
        <fullName evidence="4">Response regulatory domain-containing protein</fullName>
    </recommendedName>
</protein>
<comment type="caution">
    <text evidence="5">The sequence shown here is derived from an EMBL/GenBank/DDBJ whole genome shotgun (WGS) entry which is preliminary data.</text>
</comment>
<dbReference type="SUPFAM" id="SSF52172">
    <property type="entry name" value="CheY-like"/>
    <property type="match status" value="1"/>
</dbReference>
<dbReference type="PROSITE" id="PS50110">
    <property type="entry name" value="RESPONSE_REGULATORY"/>
    <property type="match status" value="1"/>
</dbReference>
<reference evidence="5 6" key="1">
    <citation type="journal article" date="2016" name="Nat. Commun.">
        <title>Thousands of microbial genomes shed light on interconnected biogeochemical processes in an aquifer system.</title>
        <authorList>
            <person name="Anantharaman K."/>
            <person name="Brown C.T."/>
            <person name="Hug L.A."/>
            <person name="Sharon I."/>
            <person name="Castelle C.J."/>
            <person name="Probst A.J."/>
            <person name="Thomas B.C."/>
            <person name="Singh A."/>
            <person name="Wilkins M.J."/>
            <person name="Karaoz U."/>
            <person name="Brodie E.L."/>
            <person name="Williams K.H."/>
            <person name="Hubbard S.S."/>
            <person name="Banfield J.F."/>
        </authorList>
    </citation>
    <scope>NUCLEOTIDE SEQUENCE [LARGE SCALE GENOMIC DNA]</scope>
</reference>
<feature type="compositionally biased region" description="Polar residues" evidence="3">
    <location>
        <begin position="144"/>
        <end position="159"/>
    </location>
</feature>
<feature type="domain" description="Response regulatory" evidence="4">
    <location>
        <begin position="13"/>
        <end position="133"/>
    </location>
</feature>
<dbReference type="Pfam" id="PF00072">
    <property type="entry name" value="Response_reg"/>
    <property type="match status" value="1"/>
</dbReference>
<name>A0A1F6DR43_9BACT</name>
<dbReference type="AlphaFoldDB" id="A0A1F6DR43"/>
<feature type="modified residue" description="4-aspartylphosphate" evidence="2">
    <location>
        <position position="65"/>
    </location>
</feature>
<dbReference type="PANTHER" id="PTHR44591:SF3">
    <property type="entry name" value="RESPONSE REGULATORY DOMAIN-CONTAINING PROTEIN"/>
    <property type="match status" value="1"/>
</dbReference>
<dbReference type="Gene3D" id="3.40.50.2300">
    <property type="match status" value="1"/>
</dbReference>
<evidence type="ECO:0000259" key="4">
    <source>
        <dbReference type="PROSITE" id="PS50110"/>
    </source>
</evidence>
<keyword evidence="1 2" id="KW-0597">Phosphoprotein</keyword>
<dbReference type="PANTHER" id="PTHR44591">
    <property type="entry name" value="STRESS RESPONSE REGULATOR PROTEIN 1"/>
    <property type="match status" value="1"/>
</dbReference>
<dbReference type="SMART" id="SM00448">
    <property type="entry name" value="REC"/>
    <property type="match status" value="1"/>
</dbReference>
<evidence type="ECO:0000313" key="5">
    <source>
        <dbReference type="EMBL" id="OGG63915.1"/>
    </source>
</evidence>
<dbReference type="GO" id="GO:0000160">
    <property type="term" value="P:phosphorelay signal transduction system"/>
    <property type="evidence" value="ECO:0007669"/>
    <property type="project" value="InterPro"/>
</dbReference>
<evidence type="ECO:0000256" key="1">
    <source>
        <dbReference type="ARBA" id="ARBA00022553"/>
    </source>
</evidence>
<dbReference type="Proteomes" id="UP000178328">
    <property type="component" value="Unassembled WGS sequence"/>
</dbReference>